<keyword evidence="2" id="KW-0472">Membrane</keyword>
<keyword evidence="2" id="KW-0812">Transmembrane</keyword>
<feature type="transmembrane region" description="Helical" evidence="2">
    <location>
        <begin position="173"/>
        <end position="195"/>
    </location>
</feature>
<evidence type="ECO:0000313" key="4">
    <source>
        <dbReference type="Proteomes" id="UP001206206"/>
    </source>
</evidence>
<feature type="transmembrane region" description="Helical" evidence="2">
    <location>
        <begin position="72"/>
        <end position="89"/>
    </location>
</feature>
<dbReference type="EMBL" id="JANFNH010000020">
    <property type="protein sequence ID" value="MCQ4043790.1"/>
    <property type="molecule type" value="Genomic_DNA"/>
</dbReference>
<feature type="transmembrane region" description="Helical" evidence="2">
    <location>
        <begin position="202"/>
        <end position="219"/>
    </location>
</feature>
<gene>
    <name evidence="3" type="ORF">NON19_17620</name>
</gene>
<evidence type="ECO:0008006" key="5">
    <source>
        <dbReference type="Google" id="ProtNLM"/>
    </source>
</evidence>
<dbReference type="RefSeq" id="WP_255929192.1">
    <property type="nucleotide sequence ID" value="NZ_JANFNH010000020.1"/>
</dbReference>
<reference evidence="3 4" key="1">
    <citation type="submission" date="2022-06" db="EMBL/GenBank/DDBJ databases">
        <title>Draft genome sequence of type strain Streptomyces rubrisoli DSM 42083.</title>
        <authorList>
            <person name="Duangmal K."/>
            <person name="Klaysubun C."/>
        </authorList>
    </citation>
    <scope>NUCLEOTIDE SEQUENCE [LARGE SCALE GENOMIC DNA]</scope>
    <source>
        <strain evidence="3 4">DSM 42083</strain>
    </source>
</reference>
<evidence type="ECO:0000256" key="2">
    <source>
        <dbReference type="SAM" id="Phobius"/>
    </source>
</evidence>
<feature type="transmembrane region" description="Helical" evidence="2">
    <location>
        <begin position="109"/>
        <end position="128"/>
    </location>
</feature>
<feature type="transmembrane region" description="Helical" evidence="2">
    <location>
        <begin position="20"/>
        <end position="40"/>
    </location>
</feature>
<dbReference type="Proteomes" id="UP001206206">
    <property type="component" value="Unassembled WGS sequence"/>
</dbReference>
<dbReference type="Pfam" id="PF03988">
    <property type="entry name" value="DUF347"/>
    <property type="match status" value="4"/>
</dbReference>
<organism evidence="3 4">
    <name type="scientific">Streptantibioticus rubrisoli</name>
    <dbReference type="NCBI Taxonomy" id="1387313"/>
    <lineage>
        <taxon>Bacteria</taxon>
        <taxon>Bacillati</taxon>
        <taxon>Actinomycetota</taxon>
        <taxon>Actinomycetes</taxon>
        <taxon>Kitasatosporales</taxon>
        <taxon>Streptomycetaceae</taxon>
        <taxon>Streptantibioticus</taxon>
    </lineage>
</organism>
<feature type="transmembrane region" description="Helical" evidence="2">
    <location>
        <begin position="148"/>
        <end position="167"/>
    </location>
</feature>
<protein>
    <recommendedName>
        <fullName evidence="5">Membrane-anchored protein</fullName>
    </recommendedName>
</protein>
<feature type="transmembrane region" description="Helical" evidence="2">
    <location>
        <begin position="231"/>
        <end position="252"/>
    </location>
</feature>
<proteinExistence type="predicted"/>
<feature type="compositionally biased region" description="Low complexity" evidence="1">
    <location>
        <begin position="303"/>
        <end position="319"/>
    </location>
</feature>
<dbReference type="InterPro" id="IPR007136">
    <property type="entry name" value="DUF347"/>
</dbReference>
<name>A0ABT1PEJ9_9ACTN</name>
<comment type="caution">
    <text evidence="3">The sequence shown here is derived from an EMBL/GenBank/DDBJ whole genome shotgun (WGS) entry which is preliminary data.</text>
</comment>
<feature type="transmembrane region" description="Helical" evidence="2">
    <location>
        <begin position="46"/>
        <end position="65"/>
    </location>
</feature>
<keyword evidence="2" id="KW-1133">Transmembrane helix</keyword>
<accession>A0ABT1PEJ9</accession>
<keyword evidence="4" id="KW-1185">Reference proteome</keyword>
<feature type="region of interest" description="Disordered" evidence="1">
    <location>
        <begin position="263"/>
        <end position="319"/>
    </location>
</feature>
<evidence type="ECO:0000313" key="3">
    <source>
        <dbReference type="EMBL" id="MCQ4043790.1"/>
    </source>
</evidence>
<evidence type="ECO:0000256" key="1">
    <source>
        <dbReference type="SAM" id="MobiDB-lite"/>
    </source>
</evidence>
<sequence>MDLRDDPAHYVMRKLPHVTVLFWILKITAVTLGETAGDLFGITLRIGYVDTAFIFLAYFLIVLVVQVTAKRFYPAVFWAVVLGTSMVGTEISDFLDRGPGSGSAENGVGYGWGAVILTSLLAVIFVVWWRTGQTYDVERISSRKGEILYWLAILVSNTLGTASGDWLSQSTGLGFRGAFLVIAGVMVAIVVTRYLTRVNGMVLFWLAFILTRPLGAAGGDSLVKPVNQGGLGWGTLWGSVALFALLVVLVIYQSCHIHRHPLEPLPSPVNRRSGAPQRPNGAVLADPRSADVGPHVRRAAHDAPTAVPATLPVTPRRGN</sequence>